<dbReference type="PANTHER" id="PTHR10151:SF120">
    <property type="entry name" value="BIS(5'-ADENOSYL)-TRIPHOSPHATASE"/>
    <property type="match status" value="1"/>
</dbReference>
<sequence length="557" mass="57945">MSRRPARPTRLARTVTAAAAALAAAGTLTATAIEPASAHAPVHPAARHVLLLSVDGLHQSDLAWYIARHPHSALARLAGGGVEYTHARTTVPSDSFPGMVGQLTGGNPGTTGVYYDDGYDAALLPAGTTTCAGAKPGAEVDLTEDLDKNKDSIDAGQGLTGLPGSILKMTGHAASLIDPTKLPIDPKSCVPVSPHAYLRVNTVFDVARRAGLRTAWSDKHVAYDILNGPSGNGIQDLFAPEINSTAIGYPAGADWTKDNAATEQYDGYKVRAVLNEIDGYDHSGTQRAGTPAVFGMNFQSVSTAQKLPASGGLAGGYKAQGVPGPLLEKNLAFVDKEVGAFVAELRKRHLDGSTTVVLSAKHGQSPTDPRALNRIDDGPLLDGLNAAWKKAHPGSGDLVAHAVDDDAMLIWLTDRSKAATDFAKAYLLARSGTGNGIDGSAKPFTASGLKTLYAGAEAARYFHVEPGDSRVPDLFGISQYGVVYTGGKGKIAEHGGAHADDLDVPLVVSGAVTPHDVRVAAPVETTQIAPTILRLLGLDPRALDAVRAEHTPALPVR</sequence>
<organism evidence="2 3">
    <name type="scientific">Streptomyces alanosinicus</name>
    <dbReference type="NCBI Taxonomy" id="68171"/>
    <lineage>
        <taxon>Bacteria</taxon>
        <taxon>Bacillati</taxon>
        <taxon>Actinomycetota</taxon>
        <taxon>Actinomycetes</taxon>
        <taxon>Kitasatosporales</taxon>
        <taxon>Streptomycetaceae</taxon>
        <taxon>Streptomyces</taxon>
    </lineage>
</organism>
<dbReference type="AlphaFoldDB" id="A0A919D573"/>
<dbReference type="SUPFAM" id="SSF53649">
    <property type="entry name" value="Alkaline phosphatase-like"/>
    <property type="match status" value="1"/>
</dbReference>
<evidence type="ECO:0000313" key="3">
    <source>
        <dbReference type="Proteomes" id="UP000655443"/>
    </source>
</evidence>
<feature type="signal peptide" evidence="1">
    <location>
        <begin position="1"/>
        <end position="32"/>
    </location>
</feature>
<dbReference type="GO" id="GO:0016787">
    <property type="term" value="F:hydrolase activity"/>
    <property type="evidence" value="ECO:0007669"/>
    <property type="project" value="UniProtKB-ARBA"/>
</dbReference>
<dbReference type="RefSeq" id="WP_229882081.1">
    <property type="nucleotide sequence ID" value="NZ_BMVG01000020.1"/>
</dbReference>
<dbReference type="Proteomes" id="UP000655443">
    <property type="component" value="Unassembled WGS sequence"/>
</dbReference>
<keyword evidence="3" id="KW-1185">Reference proteome</keyword>
<comment type="caution">
    <text evidence="2">The sequence shown here is derived from an EMBL/GenBank/DDBJ whole genome shotgun (WGS) entry which is preliminary data.</text>
</comment>
<keyword evidence="1" id="KW-0732">Signal</keyword>
<evidence type="ECO:0000313" key="2">
    <source>
        <dbReference type="EMBL" id="GHE09585.1"/>
    </source>
</evidence>
<name>A0A919D573_9ACTN</name>
<dbReference type="EMBL" id="BMVG01000020">
    <property type="protein sequence ID" value="GHE09585.1"/>
    <property type="molecule type" value="Genomic_DNA"/>
</dbReference>
<feature type="chain" id="PRO_5036711739" evidence="1">
    <location>
        <begin position="33"/>
        <end position="557"/>
    </location>
</feature>
<dbReference type="Pfam" id="PF01663">
    <property type="entry name" value="Phosphodiest"/>
    <property type="match status" value="2"/>
</dbReference>
<gene>
    <name evidence="2" type="ORF">GCM10010339_62390</name>
</gene>
<dbReference type="PANTHER" id="PTHR10151">
    <property type="entry name" value="ECTONUCLEOTIDE PYROPHOSPHATASE/PHOSPHODIESTERASE"/>
    <property type="match status" value="1"/>
</dbReference>
<reference evidence="2" key="1">
    <citation type="journal article" date="2014" name="Int. J. Syst. Evol. Microbiol.">
        <title>Complete genome sequence of Corynebacterium casei LMG S-19264T (=DSM 44701T), isolated from a smear-ripened cheese.</title>
        <authorList>
            <consortium name="US DOE Joint Genome Institute (JGI-PGF)"/>
            <person name="Walter F."/>
            <person name="Albersmeier A."/>
            <person name="Kalinowski J."/>
            <person name="Ruckert C."/>
        </authorList>
    </citation>
    <scope>NUCLEOTIDE SEQUENCE</scope>
    <source>
        <strain evidence="2">JCM 4714</strain>
    </source>
</reference>
<dbReference type="InterPro" id="IPR017850">
    <property type="entry name" value="Alkaline_phosphatase_core_sf"/>
</dbReference>
<accession>A0A919D573</accession>
<proteinExistence type="predicted"/>
<dbReference type="Gene3D" id="3.40.720.10">
    <property type="entry name" value="Alkaline Phosphatase, subunit A"/>
    <property type="match status" value="2"/>
</dbReference>
<protein>
    <submittedName>
        <fullName evidence="2">Phosphodiesterase</fullName>
    </submittedName>
</protein>
<dbReference type="InterPro" id="IPR002591">
    <property type="entry name" value="Phosphodiest/P_Trfase"/>
</dbReference>
<evidence type="ECO:0000256" key="1">
    <source>
        <dbReference type="SAM" id="SignalP"/>
    </source>
</evidence>
<reference evidence="2" key="2">
    <citation type="submission" date="2020-09" db="EMBL/GenBank/DDBJ databases">
        <authorList>
            <person name="Sun Q."/>
            <person name="Ohkuma M."/>
        </authorList>
    </citation>
    <scope>NUCLEOTIDE SEQUENCE</scope>
    <source>
        <strain evidence="2">JCM 4714</strain>
    </source>
</reference>